<keyword evidence="2" id="KW-1185">Reference proteome</keyword>
<sequence length="168" mass="19330">MNIDYFISVPRYTGRFWDGSHRLSNEMFFMYSEAFVYATSAGKETGCDLSVVKVTELTIINKEVVLGLIFVRDGEHSSCECASWACQRIFDNTSSLPWYKQLYIPLQFEHFLEHLLKEGKLSGLLHTIYPSLRLALFWLFKPTCRKQQKPSKKTSAKLSVSTVKKATL</sequence>
<dbReference type="AlphaFoldDB" id="A0A085LY54"/>
<name>A0A085LY54_9BILA</name>
<evidence type="ECO:0000313" key="2">
    <source>
        <dbReference type="Proteomes" id="UP000030764"/>
    </source>
</evidence>
<protein>
    <submittedName>
        <fullName evidence="1">Uncharacterized protein</fullName>
    </submittedName>
</protein>
<evidence type="ECO:0000313" key="1">
    <source>
        <dbReference type="EMBL" id="KFD49900.1"/>
    </source>
</evidence>
<dbReference type="EMBL" id="KL363262">
    <property type="protein sequence ID" value="KFD49900.1"/>
    <property type="molecule type" value="Genomic_DNA"/>
</dbReference>
<organism evidence="1 2">
    <name type="scientific">Trichuris suis</name>
    <name type="common">pig whipworm</name>
    <dbReference type="NCBI Taxonomy" id="68888"/>
    <lineage>
        <taxon>Eukaryota</taxon>
        <taxon>Metazoa</taxon>
        <taxon>Ecdysozoa</taxon>
        <taxon>Nematoda</taxon>
        <taxon>Enoplea</taxon>
        <taxon>Dorylaimia</taxon>
        <taxon>Trichinellida</taxon>
        <taxon>Trichuridae</taxon>
        <taxon>Trichuris</taxon>
    </lineage>
</organism>
<proteinExistence type="predicted"/>
<gene>
    <name evidence="1" type="ORF">M513_09229</name>
</gene>
<dbReference type="Proteomes" id="UP000030764">
    <property type="component" value="Unassembled WGS sequence"/>
</dbReference>
<reference evidence="1 2" key="1">
    <citation type="journal article" date="2014" name="Nat. Genet.">
        <title>Genome and transcriptome of the porcine whipworm Trichuris suis.</title>
        <authorList>
            <person name="Jex A.R."/>
            <person name="Nejsum P."/>
            <person name="Schwarz E.M."/>
            <person name="Hu L."/>
            <person name="Young N.D."/>
            <person name="Hall R.S."/>
            <person name="Korhonen P.K."/>
            <person name="Liao S."/>
            <person name="Thamsborg S."/>
            <person name="Xia J."/>
            <person name="Xu P."/>
            <person name="Wang S."/>
            <person name="Scheerlinck J.P."/>
            <person name="Hofmann A."/>
            <person name="Sternberg P.W."/>
            <person name="Wang J."/>
            <person name="Gasser R.B."/>
        </authorList>
    </citation>
    <scope>NUCLEOTIDE SEQUENCE [LARGE SCALE GENOMIC DNA]</scope>
    <source>
        <strain evidence="1">DCEP-RM93M</strain>
    </source>
</reference>
<accession>A0A085LY54</accession>